<evidence type="ECO:0000256" key="1">
    <source>
        <dbReference type="SAM" id="MobiDB-lite"/>
    </source>
</evidence>
<evidence type="ECO:0000313" key="4">
    <source>
        <dbReference type="Proteomes" id="UP000220605"/>
    </source>
</evidence>
<keyword evidence="2" id="KW-0472">Membrane</keyword>
<dbReference type="Proteomes" id="UP000220605">
    <property type="component" value="Chromosome 2"/>
</dbReference>
<name>A0A564ZR79_PLAVI</name>
<accession>A0A564ZR79</accession>
<feature type="compositionally biased region" description="Polar residues" evidence="1">
    <location>
        <begin position="53"/>
        <end position="64"/>
    </location>
</feature>
<dbReference type="VEuPathDB" id="PlasmoDB:PVW1_020025800"/>
<feature type="region of interest" description="Disordered" evidence="1">
    <location>
        <begin position="49"/>
        <end position="72"/>
    </location>
</feature>
<feature type="region of interest" description="Disordered" evidence="1">
    <location>
        <begin position="105"/>
        <end position="125"/>
    </location>
</feature>
<proteinExistence type="predicted"/>
<organism evidence="3 4">
    <name type="scientific">Plasmodium vivax</name>
    <name type="common">malaria parasite P. vivax</name>
    <dbReference type="NCBI Taxonomy" id="5855"/>
    <lineage>
        <taxon>Eukaryota</taxon>
        <taxon>Sar</taxon>
        <taxon>Alveolata</taxon>
        <taxon>Apicomplexa</taxon>
        <taxon>Aconoidasida</taxon>
        <taxon>Haemosporida</taxon>
        <taxon>Plasmodiidae</taxon>
        <taxon>Plasmodium</taxon>
        <taxon>Plasmodium (Plasmodium)</taxon>
    </lineage>
</organism>
<dbReference type="OrthoDB" id="10563444at2759"/>
<reference evidence="4" key="1">
    <citation type="submission" date="2016-07" db="EMBL/GenBank/DDBJ databases">
        <authorList>
            <consortium name="Pathogen Informatics"/>
        </authorList>
    </citation>
    <scope>NUCLEOTIDE SEQUENCE [LARGE SCALE GENOMIC DNA]</scope>
</reference>
<dbReference type="AlphaFoldDB" id="A0A564ZR79"/>
<protein>
    <submittedName>
        <fullName evidence="3">VIR protein</fullName>
    </submittedName>
</protein>
<keyword evidence="2" id="KW-1133">Transmembrane helix</keyword>
<feature type="region of interest" description="Disordered" evidence="1">
    <location>
        <begin position="166"/>
        <end position="185"/>
    </location>
</feature>
<dbReference type="EMBL" id="LT635613">
    <property type="protein sequence ID" value="VUZ93414.1"/>
    <property type="molecule type" value="Genomic_DNA"/>
</dbReference>
<evidence type="ECO:0000256" key="2">
    <source>
        <dbReference type="SAM" id="Phobius"/>
    </source>
</evidence>
<evidence type="ECO:0000313" key="3">
    <source>
        <dbReference type="EMBL" id="VUZ93414.1"/>
    </source>
</evidence>
<sequence length="376" mass="41036">MFIYRWNSWWRTSSYQILVLQDTKDLNPGEERAKEPASGDEGIKTLDRLANSEDGSSISPTSVSGGVENTDVGSDHVKSVTRNVGNASDGVLSTDGKVAITVTPESAASGEKHSVAGSSGDQHIGAGDIHSAATCGETNGKAICKPDGRKATISAKLGTEVCRSETGGSETLVGSSHHSHSPSFLGTLENASYTQEHSMDSPAKAGRLPEGQMAVAEQVLSPEARLSQGGLDGQQLPYQGQHLHSYQGIQSQVSAIPVGVVQTQGNTQEGKFNIKITEDTGETHKTIYNIIEDTISRYIRELPIRTYIIAAFLPFVIFLLWKFLIKYTPLSILVDKKKKKKRKKMNARLERILLDPSYQREKNIPLAYSPYEYYTY</sequence>
<gene>
    <name evidence="3" type="ORF">PVP01_0218400</name>
</gene>
<keyword evidence="2" id="KW-0812">Transmembrane</keyword>
<dbReference type="VEuPathDB" id="PlasmoDB:PVP01_0218400"/>
<feature type="transmembrane region" description="Helical" evidence="2">
    <location>
        <begin position="307"/>
        <end position="334"/>
    </location>
</feature>